<reference evidence="2" key="1">
    <citation type="submission" date="2021-04" db="EMBL/GenBank/DDBJ databases">
        <title>Isolation and polyphasic classification of algal microorganism.</title>
        <authorList>
            <person name="Wang S."/>
        </authorList>
    </citation>
    <scope>NUCLEOTIDE SEQUENCE</scope>
    <source>
        <strain evidence="2">720a</strain>
    </source>
</reference>
<evidence type="ECO:0000256" key="1">
    <source>
        <dbReference type="SAM" id="Phobius"/>
    </source>
</evidence>
<feature type="transmembrane region" description="Helical" evidence="1">
    <location>
        <begin position="50"/>
        <end position="71"/>
    </location>
</feature>
<protein>
    <submittedName>
        <fullName evidence="2">Uncharacterized protein</fullName>
    </submittedName>
</protein>
<organism evidence="2 3">
    <name type="scientific">Virgibacillus salarius</name>
    <dbReference type="NCBI Taxonomy" id="447199"/>
    <lineage>
        <taxon>Bacteria</taxon>
        <taxon>Bacillati</taxon>
        <taxon>Bacillota</taxon>
        <taxon>Bacilli</taxon>
        <taxon>Bacillales</taxon>
        <taxon>Bacillaceae</taxon>
        <taxon>Virgibacillus</taxon>
    </lineage>
</organism>
<dbReference type="AlphaFoldDB" id="A0A941DSA6"/>
<accession>A0A941DSA6</accession>
<keyword evidence="1" id="KW-1133">Transmembrane helix</keyword>
<dbReference type="EMBL" id="JAGSOT010000022">
    <property type="protein sequence ID" value="MBR7796194.1"/>
    <property type="molecule type" value="Genomic_DNA"/>
</dbReference>
<keyword evidence="1" id="KW-0472">Membrane</keyword>
<gene>
    <name evidence="2" type="ORF">KCX74_09075</name>
</gene>
<comment type="caution">
    <text evidence="2">The sequence shown here is derived from an EMBL/GenBank/DDBJ whole genome shotgun (WGS) entry which is preliminary data.</text>
</comment>
<feature type="transmembrane region" description="Helical" evidence="1">
    <location>
        <begin position="7"/>
        <end position="30"/>
    </location>
</feature>
<sequence length="77" mass="8657">MNKINVGISFLYMATFLYGVRYISGAMGVISSTEWSDEVFAEHMLFIPDGLMIATVITLILGIVFFVWGLVDNFKKN</sequence>
<keyword evidence="1" id="KW-0812">Transmembrane</keyword>
<dbReference type="RefSeq" id="WP_121605154.1">
    <property type="nucleotide sequence ID" value="NZ_BAAACY010000125.1"/>
</dbReference>
<dbReference type="Proteomes" id="UP000675284">
    <property type="component" value="Unassembled WGS sequence"/>
</dbReference>
<evidence type="ECO:0000313" key="2">
    <source>
        <dbReference type="EMBL" id="MBR7796194.1"/>
    </source>
</evidence>
<proteinExistence type="predicted"/>
<keyword evidence="3" id="KW-1185">Reference proteome</keyword>
<evidence type="ECO:0000313" key="3">
    <source>
        <dbReference type="Proteomes" id="UP000675284"/>
    </source>
</evidence>
<name>A0A941DSA6_9BACI</name>